<dbReference type="AlphaFoldDB" id="A0A075AZD6"/>
<feature type="domain" description="Vps16 N-terminal" evidence="4">
    <location>
        <begin position="3"/>
        <end position="281"/>
    </location>
</feature>
<dbReference type="EMBL" id="KE561021">
    <property type="protein sequence ID" value="EPZ33949.1"/>
    <property type="molecule type" value="Genomic_DNA"/>
</dbReference>
<comment type="function">
    <text evidence="2">Essential for vacuolar protein sorting. Required for vacuole biogenesis, stability and to maintain vacuole morphology.</text>
</comment>
<dbReference type="InterPro" id="IPR006925">
    <property type="entry name" value="Vps16_C"/>
</dbReference>
<comment type="similarity">
    <text evidence="1 2">Belongs to the VPS16 family.</text>
</comment>
<dbReference type="GO" id="GO:0006886">
    <property type="term" value="P:intracellular protein transport"/>
    <property type="evidence" value="ECO:0007669"/>
    <property type="project" value="InterPro"/>
</dbReference>
<keyword evidence="6" id="KW-1185">Reference proteome</keyword>
<feature type="domain" description="Vps16 C-terminal" evidence="3">
    <location>
        <begin position="454"/>
        <end position="763"/>
    </location>
</feature>
<evidence type="ECO:0000313" key="5">
    <source>
        <dbReference type="EMBL" id="EPZ33949.1"/>
    </source>
</evidence>
<dbReference type="STRING" id="988480.A0A075AZD6"/>
<dbReference type="GO" id="GO:0042144">
    <property type="term" value="P:vacuole fusion, non-autophagic"/>
    <property type="evidence" value="ECO:0007669"/>
    <property type="project" value="TreeGrafter"/>
</dbReference>
<feature type="domain" description="Vps16 N-terminal" evidence="4">
    <location>
        <begin position="284"/>
        <end position="359"/>
    </location>
</feature>
<dbReference type="Pfam" id="PF04840">
    <property type="entry name" value="Vps16_C"/>
    <property type="match status" value="1"/>
</dbReference>
<dbReference type="SUPFAM" id="SSF50978">
    <property type="entry name" value="WD40 repeat-like"/>
    <property type="match status" value="1"/>
</dbReference>
<accession>A0A075AZD6</accession>
<dbReference type="OrthoDB" id="1792at2759"/>
<dbReference type="GO" id="GO:0005768">
    <property type="term" value="C:endosome"/>
    <property type="evidence" value="ECO:0007669"/>
    <property type="project" value="TreeGrafter"/>
</dbReference>
<name>A0A075AZD6_ROZAC</name>
<keyword evidence="2" id="KW-0813">Transport</keyword>
<dbReference type="Gene3D" id="1.10.150.780">
    <property type="entry name" value="Vps16, C-terminal region"/>
    <property type="match status" value="1"/>
</dbReference>
<evidence type="ECO:0000259" key="3">
    <source>
        <dbReference type="Pfam" id="PF04840"/>
    </source>
</evidence>
<proteinExistence type="inferred from homology"/>
<gene>
    <name evidence="5" type="ORF">O9G_003469</name>
</gene>
<dbReference type="PANTHER" id="PTHR12811:SF0">
    <property type="entry name" value="VACUOLAR PROTEIN SORTING-ASSOCIATED PROTEIN 16 HOMOLOG"/>
    <property type="match status" value="1"/>
</dbReference>
<dbReference type="OMA" id="NNQHFAM"/>
<dbReference type="Proteomes" id="UP000030755">
    <property type="component" value="Unassembled WGS sequence"/>
</dbReference>
<evidence type="ECO:0000256" key="2">
    <source>
        <dbReference type="PIRNR" id="PIRNR007949"/>
    </source>
</evidence>
<dbReference type="InterPro" id="IPR006926">
    <property type="entry name" value="Vps16_N"/>
</dbReference>
<dbReference type="GO" id="GO:0030897">
    <property type="term" value="C:HOPS complex"/>
    <property type="evidence" value="ECO:0007669"/>
    <property type="project" value="TreeGrafter"/>
</dbReference>
<dbReference type="InterPro" id="IPR038132">
    <property type="entry name" value="Vps16_C_sf"/>
</dbReference>
<dbReference type="PIRSF" id="PIRSF007949">
    <property type="entry name" value="VPS16"/>
    <property type="match status" value="1"/>
</dbReference>
<dbReference type="InterPro" id="IPR036322">
    <property type="entry name" value="WD40_repeat_dom_sf"/>
</dbReference>
<dbReference type="GO" id="GO:0016197">
    <property type="term" value="P:endosomal transport"/>
    <property type="evidence" value="ECO:0007669"/>
    <property type="project" value="TreeGrafter"/>
</dbReference>
<dbReference type="Pfam" id="PF04841">
    <property type="entry name" value="Vps16_N"/>
    <property type="match status" value="2"/>
</dbReference>
<evidence type="ECO:0000259" key="4">
    <source>
        <dbReference type="Pfam" id="PF04841"/>
    </source>
</evidence>
<protein>
    <recommendedName>
        <fullName evidence="2">Probable vacuolar protein sorting-associated protein 16 homolog</fullName>
    </recommendedName>
</protein>
<dbReference type="HOGENOM" id="CLU_008909_1_0_1"/>
<keyword evidence="2" id="KW-0653">Protein transport</keyword>
<evidence type="ECO:0000256" key="1">
    <source>
        <dbReference type="ARBA" id="ARBA00009250"/>
    </source>
</evidence>
<organism evidence="5 6">
    <name type="scientific">Rozella allomycis (strain CSF55)</name>
    <dbReference type="NCBI Taxonomy" id="988480"/>
    <lineage>
        <taxon>Eukaryota</taxon>
        <taxon>Fungi</taxon>
        <taxon>Fungi incertae sedis</taxon>
        <taxon>Cryptomycota</taxon>
        <taxon>Cryptomycota incertae sedis</taxon>
        <taxon>Rozella</taxon>
    </lineage>
</organism>
<dbReference type="GO" id="GO:0003779">
    <property type="term" value="F:actin binding"/>
    <property type="evidence" value="ECO:0007669"/>
    <property type="project" value="TreeGrafter"/>
</dbReference>
<dbReference type="InterPro" id="IPR016534">
    <property type="entry name" value="VPS16"/>
</dbReference>
<dbReference type="PANTHER" id="PTHR12811">
    <property type="entry name" value="VACUOLAR PROTEIN SORTING VPS16"/>
    <property type="match status" value="1"/>
</dbReference>
<evidence type="ECO:0000313" key="6">
    <source>
        <dbReference type="Proteomes" id="UP000030755"/>
    </source>
</evidence>
<sequence length="777" mass="89691">MLFDWKVLDDQYYHKTFLYHMDWNIDSLQNVHLSVAKNGGPIAVIRNEKNHLGIKNKSLKTDIIIYNMSGRLLHQVQWNDHSKIVSMNWTLLDVLVVVIESGFVHMIDLRNNHDIFSLGKEAKEAGILECKFYKYGLVAMTRDYKFILMEFNSRIPTVYCNTDLFEYPHSWCLIEENHVPDVLIACQERMIRLGLTDKGNITISNKSFGFLCVSSDNNLIAALDMKKMLIVYDMSFNEVMSVEVEYDNFPNQMMWCGSDAVVISWDDYFYLIGPTGNFIKFDSSTKPSALLCDAYENFEKQLGKTDEIIRTILPNLTEAVDECIEAALHDMDVDSQAKLLKSASFGKSYLETYNHSKFVKACQVIRILHNLRNEDVGMFMTFTQYDSCGFGNIIERLIERNLHLMAIKISQFIKHPVDKIVMDWACQKINCNDEDHQVYNTIVSKLSQTPLSGISYSEIAKIAFSKGKVNLAVLLLDHESNLCEQIPLLLSMNKDKLALEKALNSLDADLIYLVIFHAKINNSLSNFLNIINSLPLAGRLLENFYKETDYDLLKDYYYQDDQRWNSAMLLIEESYNCAEVKERIAKLKSALSIIRQDKSISFQTKIINNFIKLLLFQNQIDADFNHASIVGLSLHDTLVKLFEMGLHSRANRLKNDFNVDDKRFQRIKVSYFIKFQKFDELEILLQSKSKNLFIQHGAVNDLMGAKRYDLAFHYSSKLRTPHFAKNILKICINDPGYISDSVDLAFKHKNRDLLESLFQLTTNSTIRTNIQNKLNTL</sequence>
<reference evidence="5 6" key="1">
    <citation type="journal article" date="2013" name="Curr. Biol.">
        <title>Shared signatures of parasitism and phylogenomics unite Cryptomycota and microsporidia.</title>
        <authorList>
            <person name="James T.Y."/>
            <person name="Pelin A."/>
            <person name="Bonen L."/>
            <person name="Ahrendt S."/>
            <person name="Sain D."/>
            <person name="Corradi N."/>
            <person name="Stajich J.E."/>
        </authorList>
    </citation>
    <scope>NUCLEOTIDE SEQUENCE [LARGE SCALE GENOMIC DNA]</scope>
    <source>
        <strain evidence="5 6">CSF55</strain>
    </source>
</reference>